<keyword evidence="7" id="KW-0560">Oxidoreductase</keyword>
<dbReference type="Pfam" id="PF00374">
    <property type="entry name" value="NiFeSe_Hases"/>
    <property type="match status" value="1"/>
</dbReference>
<evidence type="ECO:0000256" key="4">
    <source>
        <dbReference type="ARBA" id="ARBA00011771"/>
    </source>
</evidence>
<dbReference type="InterPro" id="IPR029014">
    <property type="entry name" value="NiFe-Hase_large"/>
</dbReference>
<dbReference type="PROSITE" id="PS00508">
    <property type="entry name" value="NI_HGENASE_L_2"/>
    <property type="match status" value="1"/>
</dbReference>
<dbReference type="EMBL" id="VSSQ01017350">
    <property type="protein sequence ID" value="MPM59553.1"/>
    <property type="molecule type" value="Genomic_DNA"/>
</dbReference>
<evidence type="ECO:0000256" key="3">
    <source>
        <dbReference type="ARBA" id="ARBA00009292"/>
    </source>
</evidence>
<dbReference type="GO" id="GO:0008901">
    <property type="term" value="F:ferredoxin hydrogenase activity"/>
    <property type="evidence" value="ECO:0007669"/>
    <property type="project" value="InterPro"/>
</dbReference>
<dbReference type="InterPro" id="IPR018194">
    <property type="entry name" value="Ni-dep_hyd_lsu_Ni_BS"/>
</dbReference>
<comment type="caution">
    <text evidence="8">The sequence shown here is derived from an EMBL/GenBank/DDBJ whole genome shotgun (WGS) entry which is preliminary data.</text>
</comment>
<dbReference type="GO" id="GO:0030313">
    <property type="term" value="C:cell envelope"/>
    <property type="evidence" value="ECO:0007669"/>
    <property type="project" value="UniProtKB-SubCell"/>
</dbReference>
<comment type="similarity">
    <text evidence="3">Belongs to the [NiFe]/[NiFeSe] hydrogenase large subunit family.</text>
</comment>
<protein>
    <submittedName>
        <fullName evidence="8">Uncharacterized protein</fullName>
    </submittedName>
</protein>
<dbReference type="InterPro" id="IPR050867">
    <property type="entry name" value="NiFe/NiFeSe_hydrgnase_LSU"/>
</dbReference>
<evidence type="ECO:0000256" key="7">
    <source>
        <dbReference type="ARBA" id="ARBA00023002"/>
    </source>
</evidence>
<keyword evidence="5" id="KW-0533">Nickel</keyword>
<gene>
    <name evidence="8" type="ORF">SDC9_106397</name>
</gene>
<evidence type="ECO:0000256" key="5">
    <source>
        <dbReference type="ARBA" id="ARBA00022596"/>
    </source>
</evidence>
<dbReference type="Gene3D" id="1.10.645.10">
    <property type="entry name" value="Cytochrome-c3 Hydrogenase, chain B"/>
    <property type="match status" value="1"/>
</dbReference>
<evidence type="ECO:0000256" key="6">
    <source>
        <dbReference type="ARBA" id="ARBA00022723"/>
    </source>
</evidence>
<comment type="cofactor">
    <cofactor evidence="1">
        <name>Ni(2+)</name>
        <dbReference type="ChEBI" id="CHEBI:49786"/>
    </cofactor>
</comment>
<reference evidence="8" key="1">
    <citation type="submission" date="2019-08" db="EMBL/GenBank/DDBJ databases">
        <authorList>
            <person name="Kucharzyk K."/>
            <person name="Murdoch R.W."/>
            <person name="Higgins S."/>
            <person name="Loffler F."/>
        </authorList>
    </citation>
    <scope>NUCLEOTIDE SEQUENCE</scope>
</reference>
<comment type="subunit">
    <text evidence="4">Heterodimer of a large and a small subunit.</text>
</comment>
<dbReference type="InterPro" id="IPR001501">
    <property type="entry name" value="Ni-dep_hyd_lsu"/>
</dbReference>
<dbReference type="PANTHER" id="PTHR42958">
    <property type="entry name" value="HYDROGENASE-2 LARGE CHAIN"/>
    <property type="match status" value="1"/>
</dbReference>
<dbReference type="SUPFAM" id="SSF56762">
    <property type="entry name" value="HydB/Nqo4-like"/>
    <property type="match status" value="1"/>
</dbReference>
<dbReference type="GO" id="GO:0016151">
    <property type="term" value="F:nickel cation binding"/>
    <property type="evidence" value="ECO:0007669"/>
    <property type="project" value="InterPro"/>
</dbReference>
<dbReference type="AlphaFoldDB" id="A0A645B8U2"/>
<organism evidence="8">
    <name type="scientific">bioreactor metagenome</name>
    <dbReference type="NCBI Taxonomy" id="1076179"/>
    <lineage>
        <taxon>unclassified sequences</taxon>
        <taxon>metagenomes</taxon>
        <taxon>ecological metagenomes</taxon>
    </lineage>
</organism>
<comment type="subcellular location">
    <subcellularLocation>
        <location evidence="2">Cell envelope</location>
    </subcellularLocation>
</comment>
<evidence type="ECO:0000256" key="1">
    <source>
        <dbReference type="ARBA" id="ARBA00001967"/>
    </source>
</evidence>
<evidence type="ECO:0000313" key="8">
    <source>
        <dbReference type="EMBL" id="MPM59553.1"/>
    </source>
</evidence>
<proteinExistence type="inferred from homology"/>
<name>A0A645B8U2_9ZZZZ</name>
<dbReference type="PANTHER" id="PTHR42958:SF2">
    <property type="entry name" value="UPTAKE HYDROGENASE LARGE SUBUNIT"/>
    <property type="match status" value="1"/>
</dbReference>
<accession>A0A645B8U2</accession>
<keyword evidence="6" id="KW-0479">Metal-binding</keyword>
<evidence type="ECO:0000256" key="2">
    <source>
        <dbReference type="ARBA" id="ARBA00004196"/>
    </source>
</evidence>
<sequence>MLCLLNNLIPGIDVQKEYEVPQSAYGAGLIDTTRGALGHWIKIDNQAISLYQIITPSAWNLSTRDRDNLPGPGEKAIIGTIIRNSDAPVEIGRIIRSFDPCVSCATHVYSKGNLIKTIQVVP</sequence>